<dbReference type="EMBL" id="CP035807">
    <property type="protein sequence ID" value="QEN06155.1"/>
    <property type="molecule type" value="Genomic_DNA"/>
</dbReference>
<reference evidence="5 6" key="1">
    <citation type="submission" date="2019-02" db="EMBL/GenBank/DDBJ databases">
        <authorList>
            <person name="Fomenkov A."/>
            <person name="Dubinina G."/>
            <person name="Grabovich M."/>
            <person name="Vincze T."/>
            <person name="Roberts R.J."/>
        </authorList>
    </citation>
    <scope>NUCLEOTIDE SEQUENCE [LARGE SCALE GENOMIC DNA]</scope>
    <source>
        <strain evidence="5 6">P</strain>
    </source>
</reference>
<dbReference type="InterPro" id="IPR003439">
    <property type="entry name" value="ABC_transporter-like_ATP-bd"/>
</dbReference>
<keyword evidence="6" id="KW-1185">Reference proteome</keyword>
<dbReference type="KEGG" id="sper:EW093_16160"/>
<dbReference type="PROSITE" id="PS00211">
    <property type="entry name" value="ABC_TRANSPORTER_1"/>
    <property type="match status" value="1"/>
</dbReference>
<keyword evidence="1" id="KW-0813">Transport</keyword>
<dbReference type="InterPro" id="IPR027417">
    <property type="entry name" value="P-loop_NTPase"/>
</dbReference>
<dbReference type="RefSeq" id="WP_149569389.1">
    <property type="nucleotide sequence ID" value="NZ_CP035807.1"/>
</dbReference>
<accession>A0A5C1QDJ5</accession>
<dbReference type="Pfam" id="PF00005">
    <property type="entry name" value="ABC_tran"/>
    <property type="match status" value="1"/>
</dbReference>
<feature type="domain" description="ABC transporter" evidence="4">
    <location>
        <begin position="3"/>
        <end position="231"/>
    </location>
</feature>
<evidence type="ECO:0000256" key="1">
    <source>
        <dbReference type="ARBA" id="ARBA00022448"/>
    </source>
</evidence>
<dbReference type="GO" id="GO:0043190">
    <property type="term" value="C:ATP-binding cassette (ABC) transporter complex"/>
    <property type="evidence" value="ECO:0007669"/>
    <property type="project" value="UniProtKB-ARBA"/>
</dbReference>
<dbReference type="InterPro" id="IPR017871">
    <property type="entry name" value="ABC_transporter-like_CS"/>
</dbReference>
<reference evidence="5 6" key="2">
    <citation type="submission" date="2019-09" db="EMBL/GenBank/DDBJ databases">
        <title>Complete Genome Sequence and Methylome Analysis of free living Spirochaetas.</title>
        <authorList>
            <person name="Leshcheva N."/>
            <person name="Mikheeva N."/>
        </authorList>
    </citation>
    <scope>NUCLEOTIDE SEQUENCE [LARGE SCALE GENOMIC DNA]</scope>
    <source>
        <strain evidence="5 6">P</strain>
    </source>
</reference>
<dbReference type="GO" id="GO:0016887">
    <property type="term" value="F:ATP hydrolysis activity"/>
    <property type="evidence" value="ECO:0007669"/>
    <property type="project" value="InterPro"/>
</dbReference>
<dbReference type="GO" id="GO:0140359">
    <property type="term" value="F:ABC-type transporter activity"/>
    <property type="evidence" value="ECO:0007669"/>
    <property type="project" value="UniProtKB-ARBA"/>
</dbReference>
<evidence type="ECO:0000256" key="3">
    <source>
        <dbReference type="ARBA" id="ARBA00022840"/>
    </source>
</evidence>
<proteinExistence type="predicted"/>
<protein>
    <submittedName>
        <fullName evidence="5">ABC transporter ATP-binding protein</fullName>
    </submittedName>
</protein>
<dbReference type="Gene3D" id="3.40.50.300">
    <property type="entry name" value="P-loop containing nucleotide triphosphate hydrolases"/>
    <property type="match status" value="1"/>
</dbReference>
<dbReference type="Proteomes" id="UP000323824">
    <property type="component" value="Chromosome"/>
</dbReference>
<keyword evidence="3 5" id="KW-0067">ATP-binding</keyword>
<evidence type="ECO:0000313" key="6">
    <source>
        <dbReference type="Proteomes" id="UP000323824"/>
    </source>
</evidence>
<gene>
    <name evidence="5" type="ORF">EW093_16160</name>
</gene>
<evidence type="ECO:0000259" key="4">
    <source>
        <dbReference type="PROSITE" id="PS50893"/>
    </source>
</evidence>
<sequence length="311" mass="35511">MFVEWKDIEVNLDSFNLKLDLSINKGELVTLLGPSGCGKTTALRIAAGFLQPDKGDFILDGINMNKIPPNKRNIGIVFQNYALFPHLNVEDNIGYGLKARNIKKSIIKDEVNFILDSLHLKDYNKRVISQLSGGEKQRVALGRSLAIKPRLLLLDEPLSALDADLRKRLRYEIKSIQEEFKITTLYVTHDQEEALTVSNRIALLKNGRLQQFSTPTQLYTKPKNLFVGKFIGESNYIILENRKLFFRPESVKLGKSQENSINFKGEIVKSEYLGHFSRGVLKTKDNLINVISYNHLHSGEYHVDYKDIIEF</sequence>
<dbReference type="PANTHER" id="PTHR42781">
    <property type="entry name" value="SPERMIDINE/PUTRESCINE IMPORT ATP-BINDING PROTEIN POTA"/>
    <property type="match status" value="1"/>
</dbReference>
<dbReference type="SUPFAM" id="SSF52540">
    <property type="entry name" value="P-loop containing nucleoside triphosphate hydrolases"/>
    <property type="match status" value="1"/>
</dbReference>
<dbReference type="GO" id="GO:0005524">
    <property type="term" value="F:ATP binding"/>
    <property type="evidence" value="ECO:0007669"/>
    <property type="project" value="UniProtKB-KW"/>
</dbReference>
<dbReference type="OrthoDB" id="9802264at2"/>
<dbReference type="InterPro" id="IPR008995">
    <property type="entry name" value="Mo/tungstate-bd_C_term_dom"/>
</dbReference>
<dbReference type="PROSITE" id="PS50893">
    <property type="entry name" value="ABC_TRANSPORTER_2"/>
    <property type="match status" value="1"/>
</dbReference>
<dbReference type="InterPro" id="IPR050093">
    <property type="entry name" value="ABC_SmlMolc_Importer"/>
</dbReference>
<dbReference type="SMART" id="SM00382">
    <property type="entry name" value="AAA"/>
    <property type="match status" value="1"/>
</dbReference>
<evidence type="ECO:0000313" key="5">
    <source>
        <dbReference type="EMBL" id="QEN06155.1"/>
    </source>
</evidence>
<evidence type="ECO:0000256" key="2">
    <source>
        <dbReference type="ARBA" id="ARBA00022741"/>
    </source>
</evidence>
<dbReference type="FunFam" id="3.40.50.300:FF:000042">
    <property type="entry name" value="Maltose/maltodextrin ABC transporter, ATP-binding protein"/>
    <property type="match status" value="1"/>
</dbReference>
<organism evidence="5 6">
    <name type="scientific">Thiospirochaeta perfilievii</name>
    <dbReference type="NCBI Taxonomy" id="252967"/>
    <lineage>
        <taxon>Bacteria</taxon>
        <taxon>Pseudomonadati</taxon>
        <taxon>Spirochaetota</taxon>
        <taxon>Spirochaetia</taxon>
        <taxon>Spirochaetales</taxon>
        <taxon>Spirochaetaceae</taxon>
        <taxon>Thiospirochaeta</taxon>
    </lineage>
</organism>
<dbReference type="InterPro" id="IPR003593">
    <property type="entry name" value="AAA+_ATPase"/>
</dbReference>
<keyword evidence="2" id="KW-0547">Nucleotide-binding</keyword>
<dbReference type="AlphaFoldDB" id="A0A5C1QDJ5"/>
<dbReference type="PANTHER" id="PTHR42781:SF4">
    <property type="entry name" value="SPERMIDINE_PUTRESCINE IMPORT ATP-BINDING PROTEIN POTA"/>
    <property type="match status" value="1"/>
</dbReference>
<dbReference type="SUPFAM" id="SSF50331">
    <property type="entry name" value="MOP-like"/>
    <property type="match status" value="1"/>
</dbReference>
<name>A0A5C1QDJ5_9SPIO</name>